<proteinExistence type="predicted"/>
<evidence type="ECO:0000313" key="2">
    <source>
        <dbReference type="EMBL" id="GAU91012.1"/>
    </source>
</evidence>
<evidence type="ECO:0000256" key="1">
    <source>
        <dbReference type="SAM" id="MobiDB-lite"/>
    </source>
</evidence>
<comment type="caution">
    <text evidence="2">The sequence shown here is derived from an EMBL/GenBank/DDBJ whole genome shotgun (WGS) entry which is preliminary data.</text>
</comment>
<accession>A0A1D1UTH8</accession>
<organism evidence="2 3">
    <name type="scientific">Ramazzottius varieornatus</name>
    <name type="common">Water bear</name>
    <name type="synonym">Tardigrade</name>
    <dbReference type="NCBI Taxonomy" id="947166"/>
    <lineage>
        <taxon>Eukaryota</taxon>
        <taxon>Metazoa</taxon>
        <taxon>Ecdysozoa</taxon>
        <taxon>Tardigrada</taxon>
        <taxon>Eutardigrada</taxon>
        <taxon>Parachela</taxon>
        <taxon>Hypsibioidea</taxon>
        <taxon>Ramazzottiidae</taxon>
        <taxon>Ramazzottius</taxon>
    </lineage>
</organism>
<keyword evidence="3" id="KW-1185">Reference proteome</keyword>
<protein>
    <submittedName>
        <fullName evidence="2">Uncharacterized protein</fullName>
    </submittedName>
</protein>
<dbReference type="Proteomes" id="UP000186922">
    <property type="component" value="Unassembled WGS sequence"/>
</dbReference>
<feature type="region of interest" description="Disordered" evidence="1">
    <location>
        <begin position="1"/>
        <end position="33"/>
    </location>
</feature>
<reference evidence="2 3" key="1">
    <citation type="journal article" date="2016" name="Nat. Commun.">
        <title>Extremotolerant tardigrade genome and improved radiotolerance of human cultured cells by tardigrade-unique protein.</title>
        <authorList>
            <person name="Hashimoto T."/>
            <person name="Horikawa D.D."/>
            <person name="Saito Y."/>
            <person name="Kuwahara H."/>
            <person name="Kozuka-Hata H."/>
            <person name="Shin-I T."/>
            <person name="Minakuchi Y."/>
            <person name="Ohishi K."/>
            <person name="Motoyama A."/>
            <person name="Aizu T."/>
            <person name="Enomoto A."/>
            <person name="Kondo K."/>
            <person name="Tanaka S."/>
            <person name="Hara Y."/>
            <person name="Koshikawa S."/>
            <person name="Sagara H."/>
            <person name="Miura T."/>
            <person name="Yokobori S."/>
            <person name="Miyagawa K."/>
            <person name="Suzuki Y."/>
            <person name="Kubo T."/>
            <person name="Oyama M."/>
            <person name="Kohara Y."/>
            <person name="Fujiyama A."/>
            <person name="Arakawa K."/>
            <person name="Katayama T."/>
            <person name="Toyoda A."/>
            <person name="Kunieda T."/>
        </authorList>
    </citation>
    <scope>NUCLEOTIDE SEQUENCE [LARGE SCALE GENOMIC DNA]</scope>
    <source>
        <strain evidence="2 3">YOKOZUNA-1</strain>
    </source>
</reference>
<sequence length="103" mass="11676">MGRQRWTAEARSPQLETRPNEEGDEDVTVGQRALSSSRKVETARWLLPNGWPSKFFVPVTQKPKVKCAALHHHSLPSLWLREAVKDEQQESGDLQSVTVCRLA</sequence>
<name>A0A1D1UTH8_RAMVA</name>
<gene>
    <name evidence="2" type="primary">RvY_03350-1</name>
    <name evidence="2" type="synonym">RvY_03350.1</name>
    <name evidence="2" type="ORF">RvY_03350</name>
</gene>
<evidence type="ECO:0000313" key="3">
    <source>
        <dbReference type="Proteomes" id="UP000186922"/>
    </source>
</evidence>
<dbReference type="AlphaFoldDB" id="A0A1D1UTH8"/>
<dbReference type="EMBL" id="BDGG01000001">
    <property type="protein sequence ID" value="GAU91012.1"/>
    <property type="molecule type" value="Genomic_DNA"/>
</dbReference>